<protein>
    <submittedName>
        <fullName evidence="2">CDP-glycerol glycerophosphotransferase, TagB/SpsB family</fullName>
    </submittedName>
</protein>
<proteinExistence type="predicted"/>
<evidence type="ECO:0000256" key="1">
    <source>
        <dbReference type="SAM" id="MobiDB-lite"/>
    </source>
</evidence>
<dbReference type="AlphaFoldDB" id="A0A2H1KMJ5"/>
<dbReference type="Pfam" id="PF04464">
    <property type="entry name" value="Glyphos_transf"/>
    <property type="match status" value="1"/>
</dbReference>
<gene>
    <name evidence="2" type="ORF">BANT10_03244</name>
</gene>
<dbReference type="InterPro" id="IPR043148">
    <property type="entry name" value="TagF_C"/>
</dbReference>
<evidence type="ECO:0000313" key="3">
    <source>
        <dbReference type="Proteomes" id="UP000234342"/>
    </source>
</evidence>
<dbReference type="GO" id="GO:0016020">
    <property type="term" value="C:membrane"/>
    <property type="evidence" value="ECO:0007669"/>
    <property type="project" value="InterPro"/>
</dbReference>
<keyword evidence="2" id="KW-0808">Transferase</keyword>
<feature type="compositionally biased region" description="Polar residues" evidence="1">
    <location>
        <begin position="293"/>
        <end position="311"/>
    </location>
</feature>
<accession>A0A2H1KMJ5</accession>
<evidence type="ECO:0000313" key="2">
    <source>
        <dbReference type="EMBL" id="SMY01035.1"/>
    </source>
</evidence>
<dbReference type="PANTHER" id="PTHR37316">
    <property type="entry name" value="TEICHOIC ACID GLYCEROL-PHOSPHATE PRIMASE"/>
    <property type="match status" value="1"/>
</dbReference>
<sequence length="697" mass="80263">MQHEPVLLTVILETSANLDKESDTYRRLLAARLRWGSHYRIQILDREVTTTDIKRLCEQSDSKYFVVVNQAHQISREFLTTLIKHLDKHTIYLADPFKYIGAIPAKPSNTKLDRKYHYGLGPDLHGIAFNTARMADLLDAAPDLDRTSINLAYRLYWNLGNITPLSVGYSISSDTNAAIGYKTSEPTKRILPLIATSSVAMKARILRMLVLYLRGLRETRETSVPLDHLHDIAKTFSLGDHIDLAQHMHPFEAAWINWLIDPDSGDQKFKQLTNNDVDLVFTRLGPDAAGAQKTYNPHKANNSATHSTSSPGIRKEVLLQSITFDTETLHISKRYKERAPESSSPEIYDYYSNSIDEDSIFLFFDRPLQADDNAEYLYSYFVSNYPEYKRAYFALNPKSPDWPRLEGKGFKLIPMFSKDFYELYLRSDVVISSQIFNLRYKGKSFSNSRFVYLQHGVQLNDMSNWVASKHFDLFIATGRLEADYLEKVAPLETLNSGLPRLQTLEASPQTERTILFMPTWRSTLNQASPDGFRSSQYFQSINSLITEPRLLSHLEATNTTLKVKLHPNVEKRAHHFDFSNTVQKSTDSYRAAISSSTFVFTDYSSAVLDAAFIHIPIAYYQWDRTDFFKGQLYQSRLDYTSHGLGPVFYRQDELIEYLISNSHQEMDERYLARRNEFFEGVDVSRINESIIERMLNL</sequence>
<organism evidence="2 3">
    <name type="scientific">Brevibacterium antiquum</name>
    <dbReference type="NCBI Taxonomy" id="234835"/>
    <lineage>
        <taxon>Bacteria</taxon>
        <taxon>Bacillati</taxon>
        <taxon>Actinomycetota</taxon>
        <taxon>Actinomycetes</taxon>
        <taxon>Micrococcales</taxon>
        <taxon>Brevibacteriaceae</taxon>
        <taxon>Brevibacterium</taxon>
    </lineage>
</organism>
<dbReference type="Gene3D" id="3.40.50.12580">
    <property type="match status" value="1"/>
</dbReference>
<dbReference type="RefSeq" id="WP_101644573.1">
    <property type="nucleotide sequence ID" value="NZ_FXZE01000022.1"/>
</dbReference>
<dbReference type="Proteomes" id="UP000234342">
    <property type="component" value="Unassembled WGS sequence"/>
</dbReference>
<keyword evidence="3" id="KW-1185">Reference proteome</keyword>
<feature type="region of interest" description="Disordered" evidence="1">
    <location>
        <begin position="291"/>
        <end position="311"/>
    </location>
</feature>
<name>A0A2H1KMJ5_9MICO</name>
<reference evidence="3" key="1">
    <citation type="submission" date="2017-03" db="EMBL/GenBank/DDBJ databases">
        <authorList>
            <person name="Monnet C."/>
        </authorList>
    </citation>
    <scope>NUCLEOTIDE SEQUENCE [LARGE SCALE GENOMIC DNA]</scope>
    <source>
        <strain evidence="3">P10</strain>
    </source>
</reference>
<dbReference type="PANTHER" id="PTHR37316:SF3">
    <property type="entry name" value="TEICHOIC ACID GLYCEROL-PHOSPHATE TRANSFERASE"/>
    <property type="match status" value="1"/>
</dbReference>
<dbReference type="GO" id="GO:0047355">
    <property type="term" value="F:CDP-glycerol glycerophosphotransferase activity"/>
    <property type="evidence" value="ECO:0007669"/>
    <property type="project" value="InterPro"/>
</dbReference>
<dbReference type="InterPro" id="IPR051612">
    <property type="entry name" value="Teichoic_Acid_Biosynth"/>
</dbReference>
<dbReference type="EMBL" id="FXZE01000022">
    <property type="protein sequence ID" value="SMY01035.1"/>
    <property type="molecule type" value="Genomic_DNA"/>
</dbReference>
<dbReference type="InterPro" id="IPR007554">
    <property type="entry name" value="Glycerophosphate_synth"/>
</dbReference>